<feature type="domain" description="KNTC1 third ARM-repeats" evidence="3">
    <location>
        <begin position="1213"/>
        <end position="1372"/>
    </location>
</feature>
<organism evidence="6 7">
    <name type="scientific">Phrynosoma platyrhinos</name>
    <name type="common">Desert horned lizard</name>
    <dbReference type="NCBI Taxonomy" id="52577"/>
    <lineage>
        <taxon>Eukaryota</taxon>
        <taxon>Metazoa</taxon>
        <taxon>Chordata</taxon>
        <taxon>Craniata</taxon>
        <taxon>Vertebrata</taxon>
        <taxon>Euteleostomi</taxon>
        <taxon>Lepidosauria</taxon>
        <taxon>Squamata</taxon>
        <taxon>Bifurcata</taxon>
        <taxon>Unidentata</taxon>
        <taxon>Episquamata</taxon>
        <taxon>Toxicofera</taxon>
        <taxon>Iguania</taxon>
        <taxon>Phrynosomatidae</taxon>
        <taxon>Phrynosomatinae</taxon>
        <taxon>Phrynosoma</taxon>
    </lineage>
</organism>
<evidence type="ECO:0000259" key="2">
    <source>
        <dbReference type="Pfam" id="PF24506"/>
    </source>
</evidence>
<protein>
    <recommendedName>
        <fullName evidence="8">Kinetochore-associated protein 1</fullName>
    </recommendedName>
</protein>
<feature type="domain" description="KNTC1 first ARM-repeats" evidence="5">
    <location>
        <begin position="240"/>
        <end position="505"/>
    </location>
</feature>
<dbReference type="InterPro" id="IPR055402">
    <property type="entry name" value="KNTC1_N"/>
</dbReference>
<dbReference type="PANTHER" id="PTHR15688:SF1">
    <property type="entry name" value="KINETOCHORE-ASSOCIATED PROTEIN 1"/>
    <property type="match status" value="1"/>
</dbReference>
<dbReference type="Proteomes" id="UP000826234">
    <property type="component" value="Unassembled WGS sequence"/>
</dbReference>
<dbReference type="InterPro" id="IPR052802">
    <property type="entry name" value="KNTC1"/>
</dbReference>
<comment type="caution">
    <text evidence="6">The sequence shown here is derived from an EMBL/GenBank/DDBJ whole genome shotgun (WGS) entry which is preliminary data.</text>
</comment>
<dbReference type="InterPro" id="IPR055403">
    <property type="entry name" value="ARM_KNTC1_1st"/>
</dbReference>
<name>A0ABQ7T8N4_PHRPL</name>
<dbReference type="Pfam" id="PF24520">
    <property type="entry name" value="ARM_KNTC1_1st"/>
    <property type="match status" value="1"/>
</dbReference>
<evidence type="ECO:0000259" key="5">
    <source>
        <dbReference type="Pfam" id="PF24520"/>
    </source>
</evidence>
<evidence type="ECO:0000259" key="1">
    <source>
        <dbReference type="Pfam" id="PF10493"/>
    </source>
</evidence>
<dbReference type="Pfam" id="PF24506">
    <property type="entry name" value="KNTC1_N"/>
    <property type="match status" value="1"/>
</dbReference>
<dbReference type="InterPro" id="IPR019527">
    <property type="entry name" value="RZZ-complex_KNTC1/ROD_C"/>
</dbReference>
<evidence type="ECO:0000313" key="7">
    <source>
        <dbReference type="Proteomes" id="UP000826234"/>
    </source>
</evidence>
<dbReference type="InterPro" id="IPR055404">
    <property type="entry name" value="ARM_KNTC1_2nd"/>
</dbReference>
<accession>A0ABQ7T8N4</accession>
<dbReference type="Pfam" id="PF10493">
    <property type="entry name" value="Rod_C"/>
    <property type="match status" value="1"/>
</dbReference>
<dbReference type="PANTHER" id="PTHR15688">
    <property type="entry name" value="KINETOCHORE-ASSOCIATED PROTEIN 1"/>
    <property type="match status" value="1"/>
</dbReference>
<dbReference type="Pfam" id="PF24516">
    <property type="entry name" value="ARM_KNTC1_2nd"/>
    <property type="match status" value="1"/>
</dbReference>
<feature type="domain" description="RZZ complex subunit KNTC1/ROD C-terminal" evidence="1">
    <location>
        <begin position="1389"/>
        <end position="1925"/>
    </location>
</feature>
<sequence>MNLPFARTQEAIGKMDINTAKKLQGQMETCFISTEAYHTIGCLTALTKHTADKFTLMIGGVGDCVMSVWEVNPDKKEIALENVVDSTMIKAAKRLQVVDSLLFVLDNEASNVLSLWNVYYLTVIWDGLLVGVEEFLLTSESDFSGVAGQGIANLKLVVLTKPGDDKQMRNIMIFSLPAMHQLYSLEVTYVSSLVQSGINTDTICFFEGVYENEQKSSDMPVSLLVMRCLTEALPENRLSRLLHKHKFTEAENFAVQFGLDTELVYKVKLSSILERVVIESAGKDEQSACLKLVAQAKETLNKIKDKRFVAEYCVNAPWPTYETAQEMLDYTQSRILKKDDATATTLFVGDSALFTEVLRAQAKLTTFYGAFGPEKFRLTSLCCSPISNHCSPSGTAWLEFLHNEDIFRDILLQLKEDNLPSAQYLWLRHQADFENNFDVKMLDKLLSTISVTVSLKELCLWLGNIVIPFVRRVLPQGEKRIAKWLEQGARNLELTDKANWPENGLEMAQVFFTSQGEVGLASSWQWVPLRDKDDEIGSLSDLVTALQGLVDLYRKYNCRLALCDFEKGNANTIVFHMFDKVLAPELIPVTLEKYIGPYICHHNLQKDEILLLYIKDLLQRYSKWSTSVFDTTWEAKAIAVLCCMSDIDLIFEGVLVIMHGAVVPWSPGVEQLVQQYLHMDHTKVKLLQEGYQLMEMKKLLRSYGIRDTNLLNDRQLIRMLVKYILKQDTPSSLEDALKIVNAYMLPTAEVYLWRIMDLIDKEKGEEVISLLKSLPPAEAVEVAERTVMWGKLELEKELFDSEEEQKVQLYLKKGLVEILKFLLSHQKENLGKKEDYETDLNLFKTLRALQDNFDICISPRDYGNPSLMSRLLKEKIETYDAGRFKKLREKETNLEDNGVKRKGMTQERLYRLGRLLQKTEHEMGTELVLRALDTGKVDEALNICRDFYEYHSNEQTGKLLFLACRKLCHILGSDSPVVVPKEVNLPSVIHEMACQAVTLCSPDLLLDALELCKYTSFAHELSGKCQIEDTAFILKEMSSGADKDLYAEWTLDEFFTEDGAVLDPSAVLPPAYEITSAIVPLKELNIYPLDSTSLTRSLFEQGKNLCVLCMHPVTVLLNNLQECSQYELALKLITTSSGSLFQHITASNMGISLDAKNRRIKSKIVCRNSNALFCVQQVCDQDVQDAEHRAFLYRMIQTSTSVTKTIVTALLHKAIGIVGVQLSILSAETKEQKAFENLITDAEWGIELGKLGISFQNVFRMPSVRKKELLRNLVKHPNVDTELMMKYCSTYQLDTDAALQLCIETHIQNISTIHVEGDASGDTGKPQTHALVFTKALETIPLLNSTSDLVVKLSATLHKLDPYDYETIESLLMIIEKAGVGAAGVPLDLVSLNTLYMSAADRVFQQKLKPKILDAMKSECLPAADKETTKAVQTIQSYLLSIANPEWAAALAHKMAQELPAGPMKVQALKACIGLAEKWLTHTTVTDESREKAQEYLKKLQVQHRRSATEAVLTVHKLNLVDHRKLLGKPAKLIVLLYQHNSIPERIQNPMGRDYPDIHAAAKEIATINDLDMKKIWNLLLEKWLCPSELPTDKTSGAFENVQEDEAFKRVIYLLQAHPEDSRLRILYEWTVSEISVSVCIYSHFLSLFSEYRPGCKQVSVRRVLSSLEDFWSCDPVGPMTCDNPSSLKQSLIGCPKRLGRFLHFLKCLIYLAEFEVLNIPYTYESFNSTPKEGMIKGLWKNHSQKPMAVKLMTELSLEYKVHDSLLWNGLLQKLMSFKMISHLRRVLMEIAGIYSLWQIYLNFPQIPNFSRAWQTVIWTPFLSAAAPSSPSQLEAYLESFRLLLMCPVLIHLDLIGIAKQYAQLDLPALALGCLLLILHPEKRSQEIQGFLASCQLETVVQQVDEYMSHGEVAGFASQIRHLILKYRSNTKYKDSPDKVNTLEGNAFQ</sequence>
<reference evidence="6 7" key="1">
    <citation type="journal article" date="2022" name="Gigascience">
        <title>A chromosome-level genome assembly and annotation of the desert horned lizard, Phrynosoma platyrhinos, provides insight into chromosomal rearrangements among reptiles.</title>
        <authorList>
            <person name="Koochekian N."/>
            <person name="Ascanio A."/>
            <person name="Farleigh K."/>
            <person name="Card D.C."/>
            <person name="Schield D.R."/>
            <person name="Castoe T.A."/>
            <person name="Jezkova T."/>
        </authorList>
    </citation>
    <scope>NUCLEOTIDE SEQUENCE [LARGE SCALE GENOMIC DNA]</scope>
    <source>
        <strain evidence="6">NK-2021</strain>
    </source>
</reference>
<evidence type="ECO:0000313" key="6">
    <source>
        <dbReference type="EMBL" id="KAH0625613.1"/>
    </source>
</evidence>
<proteinExistence type="predicted"/>
<evidence type="ECO:0000259" key="3">
    <source>
        <dbReference type="Pfam" id="PF24515"/>
    </source>
</evidence>
<evidence type="ECO:0000259" key="4">
    <source>
        <dbReference type="Pfam" id="PF24516"/>
    </source>
</evidence>
<keyword evidence="7" id="KW-1185">Reference proteome</keyword>
<evidence type="ECO:0008006" key="8">
    <source>
        <dbReference type="Google" id="ProtNLM"/>
    </source>
</evidence>
<dbReference type="InterPro" id="IPR055405">
    <property type="entry name" value="ARM_KNTC1_3rd"/>
</dbReference>
<gene>
    <name evidence="6" type="ORF">JD844_015200</name>
</gene>
<feature type="domain" description="KNTC1 second ARM-repeats" evidence="4">
    <location>
        <begin position="608"/>
        <end position="774"/>
    </location>
</feature>
<dbReference type="EMBL" id="JAIPUX010001211">
    <property type="protein sequence ID" value="KAH0625613.1"/>
    <property type="molecule type" value="Genomic_DNA"/>
</dbReference>
<feature type="domain" description="KNTC1 N-terminal" evidence="2">
    <location>
        <begin position="1"/>
        <end position="231"/>
    </location>
</feature>
<dbReference type="Pfam" id="PF24515">
    <property type="entry name" value="ARM_KNTC1_3rd"/>
    <property type="match status" value="1"/>
</dbReference>